<keyword evidence="2" id="KW-1185">Reference proteome</keyword>
<dbReference type="EMBL" id="WVHK01000022">
    <property type="protein sequence ID" value="MXV19575.1"/>
    <property type="molecule type" value="Genomic_DNA"/>
</dbReference>
<dbReference type="SUPFAM" id="SSF48452">
    <property type="entry name" value="TPR-like"/>
    <property type="match status" value="1"/>
</dbReference>
<gene>
    <name evidence="1" type="ORF">GLX28_08005</name>
</gene>
<evidence type="ECO:0000313" key="2">
    <source>
        <dbReference type="Proteomes" id="UP000430519"/>
    </source>
</evidence>
<accession>A0A6I4YPY0</accession>
<dbReference type="Gene3D" id="1.10.10.10">
    <property type="entry name" value="Winged helix-like DNA-binding domain superfamily/Winged helix DNA-binding domain"/>
    <property type="match status" value="1"/>
</dbReference>
<protein>
    <recommendedName>
        <fullName evidence="3">Tetratricopeptide repeat protein</fullName>
    </recommendedName>
</protein>
<reference evidence="1 2" key="1">
    <citation type="submission" date="2019-11" db="EMBL/GenBank/DDBJ databases">
        <title>Genome sequence of Deinococcus xianganensis Y35, AI-2 producing algicidal bacterium, isolated from lake water.</title>
        <authorList>
            <person name="Li Y."/>
        </authorList>
    </citation>
    <scope>NUCLEOTIDE SEQUENCE [LARGE SCALE GENOMIC DNA]</scope>
    <source>
        <strain evidence="1 2">Y35</strain>
    </source>
</reference>
<sequence>MRLTLQPTPEQASALSDTRAHASRLMNSLLVQARRQPDTPTDDLLSAHPDAPALPHATRRAAAQAAQDARHNTRGGLKGESYWLDARSLRINPGTGHVTLWTLHGRHTIPTRLGNYQRHLLTTSRVQGGRVTQARNGDWYVNVQLDTPTQTIPTKPKRDPLAERIDQMEREGKYDDIVRLLRRRMLDSKRTGQFALSLLETGETDAAEICLLRAAGDPAPDARIHLGLSLLAAMRSGPEARLTHAQRGLNAQPDEVTRWWLICSCSRALVELGNAPEAQRLMTLVLDEIPVSELRSRARALYFAQNVSASMDDFESQDRYAREALRLFDLLGGHSESLSLRLDLGYRLFFEGRPDEAFAMVHEVLRRAEDLNDHRRDTAHLILGELYLLTEHFDAACRHLTACLDIQKLQGSDRFNLLARALRAEGMWRLDQIDTADFEREIEALRPAQEFDTVTQTFYLGLLAFERHRFAEAEAAFERVARGVALFDGFRLRSNAFLTYCRWSKGQPLLEASSDLLEVLAHIGGELALAIDADRLASLYAAFAAQELGGGAARRLALRARPVLRLQLLGEFTLRVNTTEVHIRLRKARELLALMVVRGPATRDQLMTALWDGEARPELGSYFKQALHDLRESLRPLLAQGHDPVPWSGGQYRLSERFDVHSDVVQLKRWGQLNSAQQRQLVEATSGAFLPEATTEWASEERENTEAQWLALVMSVGQALQTAEPAAAAQIYLQATRINPMFESAWLATAAAYDQAGLTQLAQQTREAAKRYLYD</sequence>
<dbReference type="InterPro" id="IPR051677">
    <property type="entry name" value="AfsR-DnrI-RedD_regulator"/>
</dbReference>
<proteinExistence type="predicted"/>
<dbReference type="InterPro" id="IPR036388">
    <property type="entry name" value="WH-like_DNA-bd_sf"/>
</dbReference>
<evidence type="ECO:0008006" key="3">
    <source>
        <dbReference type="Google" id="ProtNLM"/>
    </source>
</evidence>
<comment type="caution">
    <text evidence="1">The sequence shown here is derived from an EMBL/GenBank/DDBJ whole genome shotgun (WGS) entry which is preliminary data.</text>
</comment>
<dbReference type="PANTHER" id="PTHR35807">
    <property type="entry name" value="TRANSCRIPTIONAL REGULATOR REDD-RELATED"/>
    <property type="match status" value="1"/>
</dbReference>
<dbReference type="RefSeq" id="WP_160978366.1">
    <property type="nucleotide sequence ID" value="NZ_WVHK01000022.1"/>
</dbReference>
<dbReference type="AlphaFoldDB" id="A0A6I4YPY0"/>
<dbReference type="PANTHER" id="PTHR35807:SF2">
    <property type="entry name" value="TRANSCRIPTIONAL ACTIVATOR DOMAIN"/>
    <property type="match status" value="1"/>
</dbReference>
<dbReference type="Proteomes" id="UP000430519">
    <property type="component" value="Unassembled WGS sequence"/>
</dbReference>
<dbReference type="Gene3D" id="1.25.40.10">
    <property type="entry name" value="Tetratricopeptide repeat domain"/>
    <property type="match status" value="1"/>
</dbReference>
<organism evidence="1 2">
    <name type="scientific">Deinococcus xianganensis</name>
    <dbReference type="NCBI Taxonomy" id="1507289"/>
    <lineage>
        <taxon>Bacteria</taxon>
        <taxon>Thermotogati</taxon>
        <taxon>Deinococcota</taxon>
        <taxon>Deinococci</taxon>
        <taxon>Deinococcales</taxon>
        <taxon>Deinococcaceae</taxon>
        <taxon>Deinococcus</taxon>
    </lineage>
</organism>
<evidence type="ECO:0000313" key="1">
    <source>
        <dbReference type="EMBL" id="MXV19575.1"/>
    </source>
</evidence>
<name>A0A6I4YPY0_9DEIO</name>
<dbReference type="InterPro" id="IPR011990">
    <property type="entry name" value="TPR-like_helical_dom_sf"/>
</dbReference>